<dbReference type="GO" id="GO:0005737">
    <property type="term" value="C:cytoplasm"/>
    <property type="evidence" value="ECO:0007669"/>
    <property type="project" value="UniProtKB-SubCell"/>
</dbReference>
<dbReference type="InterPro" id="IPR011060">
    <property type="entry name" value="RibuloseP-bd_barrel"/>
</dbReference>
<proteinExistence type="inferred from homology"/>
<dbReference type="HAMAP" id="MF_01014">
    <property type="entry name" value="HisA"/>
    <property type="match status" value="1"/>
</dbReference>
<sequence>MYVLPAIDIREGAAVRLIKGDFSKKTVVNEDPLAQAHTFKEAGIKRLHIVDLDGALDGNTTNAPLIEKIKKETGLMIEVGGGIRSMAQIEQYVTIGVDRIIIGSAALKNPELVKEAVAHYKEKIAVGIDAKNGKVAVSGWLEVSKTDYLTMAKEMAAIGVQTLIYTDISKDGTLTGPSLAHYEALKQAVPEVAIIASGGVSDKQDLEALAKLDVYGAIVGKAYYEGRVTLAEILEVEASC</sequence>
<dbReference type="UniPathway" id="UPA00031">
    <property type="reaction ID" value="UER00009"/>
</dbReference>
<dbReference type="NCBIfam" id="TIGR00007">
    <property type="entry name" value="1-(5-phosphoribosyl)-5-[(5-phosphoribosylamino)methylideneamino]imidazole-4-carboxamide isomerase"/>
    <property type="match status" value="1"/>
</dbReference>
<dbReference type="SUPFAM" id="SSF51366">
    <property type="entry name" value="Ribulose-phoshate binding barrel"/>
    <property type="match status" value="1"/>
</dbReference>
<reference evidence="16" key="2">
    <citation type="submission" date="2017-05" db="EMBL/GenBank/DDBJ databases">
        <authorList>
            <consortium name="The Broad Institute Genomics Platform"/>
            <consortium name="The Broad Institute Genomic Center for Infectious Diseases"/>
            <person name="Earl A."/>
            <person name="Manson A."/>
            <person name="Schwartman J."/>
            <person name="Gilmore M."/>
            <person name="Abouelleil A."/>
            <person name="Cao P."/>
            <person name="Chapman S."/>
            <person name="Cusick C."/>
            <person name="Shea T."/>
            <person name="Young S."/>
            <person name="Neafsey D."/>
            <person name="Nusbaum C."/>
            <person name="Birren B."/>
        </authorList>
    </citation>
    <scope>NUCLEOTIDE SEQUENCE</scope>
    <source>
        <strain evidence="16">9E7_DIV0242</strain>
    </source>
</reference>
<evidence type="ECO:0000256" key="4">
    <source>
        <dbReference type="ARBA" id="ARBA00009667"/>
    </source>
</evidence>
<dbReference type="OrthoDB" id="9807749at2"/>
<evidence type="ECO:0000313" key="17">
    <source>
        <dbReference type="Proteomes" id="UP000195141"/>
    </source>
</evidence>
<dbReference type="EC" id="5.3.1.16" evidence="5 12"/>
<organism evidence="15">
    <name type="scientific">Candidatus Enterococcus clewellii</name>
    <dbReference type="NCBI Taxonomy" id="1834193"/>
    <lineage>
        <taxon>Bacteria</taxon>
        <taxon>Bacillati</taxon>
        <taxon>Bacillota</taxon>
        <taxon>Bacilli</taxon>
        <taxon>Lactobacillales</taxon>
        <taxon>Enterococcaceae</taxon>
        <taxon>Enterococcus</taxon>
    </lineage>
</organism>
<evidence type="ECO:0000256" key="8">
    <source>
        <dbReference type="ARBA" id="ARBA00022605"/>
    </source>
</evidence>
<reference evidence="15" key="1">
    <citation type="submission" date="2017-05" db="EMBL/GenBank/DDBJ databases">
        <title>The Genome Sequence of Enterococcus sp. 9E7_DIV0242.</title>
        <authorList>
            <consortium name="The Broad Institute Genomics Platform"/>
            <consortium name="The Broad Institute Genomic Center for Infectious Diseases"/>
            <person name="Earl A."/>
            <person name="Manson A."/>
            <person name="Schwartman J."/>
            <person name="Gilmore M."/>
            <person name="Abouelleil A."/>
            <person name="Cao P."/>
            <person name="Chapman S."/>
            <person name="Cusick C."/>
            <person name="Shea T."/>
            <person name="Young S."/>
            <person name="Neafsey D."/>
            <person name="Nusbaum C."/>
            <person name="Birren B."/>
        </authorList>
    </citation>
    <scope>NUCLEOTIDE SEQUENCE [LARGE SCALE GENOMIC DNA]</scope>
    <source>
        <strain evidence="15">9E7_DIV0242</strain>
    </source>
</reference>
<dbReference type="RefSeq" id="WP_086350481.1">
    <property type="nucleotide sequence ID" value="NZ_CP147247.1"/>
</dbReference>
<keyword evidence="10 12" id="KW-0413">Isomerase</keyword>
<dbReference type="InterPro" id="IPR013785">
    <property type="entry name" value="Aldolase_TIM"/>
</dbReference>
<evidence type="ECO:0000256" key="12">
    <source>
        <dbReference type="HAMAP-Rule" id="MF_01014"/>
    </source>
</evidence>
<evidence type="ECO:0000256" key="7">
    <source>
        <dbReference type="ARBA" id="ARBA00022490"/>
    </source>
</evidence>
<dbReference type="InterPro" id="IPR006062">
    <property type="entry name" value="His_biosynth"/>
</dbReference>
<evidence type="ECO:0000256" key="3">
    <source>
        <dbReference type="ARBA" id="ARBA00005133"/>
    </source>
</evidence>
<evidence type="ECO:0000256" key="2">
    <source>
        <dbReference type="ARBA" id="ARBA00004496"/>
    </source>
</evidence>
<evidence type="ECO:0000256" key="6">
    <source>
        <dbReference type="ARBA" id="ARBA00018464"/>
    </source>
</evidence>
<feature type="active site" description="Proton donor" evidence="12">
    <location>
        <position position="129"/>
    </location>
</feature>
<keyword evidence="17" id="KW-1185">Reference proteome</keyword>
<comment type="catalytic activity">
    <reaction evidence="1 12 14">
        <text>1-(5-phospho-beta-D-ribosyl)-5-[(5-phospho-beta-D-ribosylamino)methylideneamino]imidazole-4-carboxamide = 5-[(5-phospho-1-deoxy-D-ribulos-1-ylimino)methylamino]-1-(5-phospho-beta-D-ribosyl)imidazole-4-carboxamide</text>
        <dbReference type="Rhea" id="RHEA:15469"/>
        <dbReference type="ChEBI" id="CHEBI:58435"/>
        <dbReference type="ChEBI" id="CHEBI:58525"/>
        <dbReference type="EC" id="5.3.1.16"/>
    </reaction>
</comment>
<dbReference type="Gene3D" id="3.20.20.70">
    <property type="entry name" value="Aldolase class I"/>
    <property type="match status" value="1"/>
</dbReference>
<protein>
    <recommendedName>
        <fullName evidence="6 12">1-(5-phosphoribosyl)-5-[(5-phosphoribosylamino)methylideneamino] imidazole-4-carboxamide isomerase</fullName>
        <ecNumber evidence="5 12">5.3.1.16</ecNumber>
    </recommendedName>
    <alternativeName>
        <fullName evidence="11 12">Phosphoribosylformimino-5-aminoimidazole carboxamide ribotide isomerase</fullName>
    </alternativeName>
</protein>
<feature type="active site" description="Proton acceptor" evidence="12">
    <location>
        <position position="8"/>
    </location>
</feature>
<dbReference type="InterPro" id="IPR006063">
    <property type="entry name" value="HisA_bact_arch"/>
</dbReference>
<evidence type="ECO:0000256" key="1">
    <source>
        <dbReference type="ARBA" id="ARBA00000901"/>
    </source>
</evidence>
<dbReference type="InterPro" id="IPR044524">
    <property type="entry name" value="Isoase_HisA-like"/>
</dbReference>
<dbReference type="GO" id="GO:0003949">
    <property type="term" value="F:1-(5-phosphoribosyl)-5-[(5-phosphoribosylamino)methylideneamino]imidazole-4-carboxamide isomerase activity"/>
    <property type="evidence" value="ECO:0007669"/>
    <property type="project" value="UniProtKB-UniRule"/>
</dbReference>
<dbReference type="GO" id="GO:0000162">
    <property type="term" value="P:L-tryptophan biosynthetic process"/>
    <property type="evidence" value="ECO:0007669"/>
    <property type="project" value="TreeGrafter"/>
</dbReference>
<evidence type="ECO:0000256" key="10">
    <source>
        <dbReference type="ARBA" id="ARBA00023235"/>
    </source>
</evidence>
<dbReference type="EMBL" id="CP147247">
    <property type="protein sequence ID" value="WYJ89815.1"/>
    <property type="molecule type" value="Genomic_DNA"/>
</dbReference>
<evidence type="ECO:0000256" key="11">
    <source>
        <dbReference type="ARBA" id="ARBA00030547"/>
    </source>
</evidence>
<keyword evidence="7 12" id="KW-0963">Cytoplasm</keyword>
<evidence type="ECO:0000256" key="14">
    <source>
        <dbReference type="RuleBase" id="RU003658"/>
    </source>
</evidence>
<dbReference type="CDD" id="cd04732">
    <property type="entry name" value="HisA"/>
    <property type="match status" value="1"/>
</dbReference>
<dbReference type="Proteomes" id="UP000195141">
    <property type="component" value="Chromosome"/>
</dbReference>
<evidence type="ECO:0000256" key="13">
    <source>
        <dbReference type="RuleBase" id="RU003657"/>
    </source>
</evidence>
<evidence type="ECO:0000313" key="16">
    <source>
        <dbReference type="EMBL" id="WYJ89815.1"/>
    </source>
</evidence>
<evidence type="ECO:0000256" key="5">
    <source>
        <dbReference type="ARBA" id="ARBA00012550"/>
    </source>
</evidence>
<evidence type="ECO:0000313" key="15">
    <source>
        <dbReference type="EMBL" id="OTP12916.1"/>
    </source>
</evidence>
<comment type="subcellular location">
    <subcellularLocation>
        <location evidence="2 12 14">Cytoplasm</location>
    </subcellularLocation>
</comment>
<dbReference type="GO" id="GO:0000105">
    <property type="term" value="P:L-histidine biosynthetic process"/>
    <property type="evidence" value="ECO:0007669"/>
    <property type="project" value="UniProtKB-UniRule"/>
</dbReference>
<keyword evidence="8 12" id="KW-0028">Amino-acid biosynthesis</keyword>
<dbReference type="AlphaFoldDB" id="A0A242K334"/>
<keyword evidence="9 12" id="KW-0368">Histidine biosynthesis</keyword>
<dbReference type="PANTHER" id="PTHR43090:SF2">
    <property type="entry name" value="1-(5-PHOSPHORIBOSYL)-5-[(5-PHOSPHORIBOSYLAMINO)METHYLIDENEAMINO] IMIDAZOLE-4-CARBOXAMIDE ISOMERASE"/>
    <property type="match status" value="1"/>
</dbReference>
<gene>
    <name evidence="12" type="primary">hisA</name>
    <name evidence="16" type="ORF">A5888_001541</name>
    <name evidence="15" type="ORF">A5888_003498</name>
</gene>
<dbReference type="Pfam" id="PF00977">
    <property type="entry name" value="His_biosynth"/>
    <property type="match status" value="1"/>
</dbReference>
<dbReference type="PANTHER" id="PTHR43090">
    <property type="entry name" value="1-(5-PHOSPHORIBOSYL)-5-[(5-PHOSPHORIBOSYLAMINO)METHYLIDENEAMINO] IMIDAZOLE-4-CARBOXAMIDE ISOMERASE"/>
    <property type="match status" value="1"/>
</dbReference>
<name>A0A242K334_9ENTE</name>
<comment type="pathway">
    <text evidence="3 12 14">Amino-acid biosynthesis; L-histidine biosynthesis; L-histidine from 5-phospho-alpha-D-ribose 1-diphosphate: step 4/9.</text>
</comment>
<dbReference type="FunFam" id="3.20.20.70:FF:000009">
    <property type="entry name" value="1-(5-phosphoribosyl)-5-[(5-phosphoribosylamino)methylideneamino] imidazole-4-carboxamide isomerase"/>
    <property type="match status" value="1"/>
</dbReference>
<dbReference type="EMBL" id="NGMM01000006">
    <property type="protein sequence ID" value="OTP12916.1"/>
    <property type="molecule type" value="Genomic_DNA"/>
</dbReference>
<accession>A0A242K334</accession>
<comment type="similarity">
    <text evidence="4 12 13">Belongs to the HisA/HisF family.</text>
</comment>
<evidence type="ECO:0000256" key="9">
    <source>
        <dbReference type="ARBA" id="ARBA00023102"/>
    </source>
</evidence>
<dbReference type="InterPro" id="IPR023016">
    <property type="entry name" value="HisA/PriA"/>
</dbReference>
<reference evidence="16" key="3">
    <citation type="submission" date="2024-03" db="EMBL/GenBank/DDBJ databases">
        <title>The Genome Sequence of Enterococcus sp. DIV0242b.</title>
        <authorList>
            <consortium name="The Broad Institute Genomics Platform"/>
            <consortium name="The Broad Institute Microbial Omics Core"/>
            <consortium name="The Broad Institute Genomic Center for Infectious Diseases"/>
            <person name="Earl A."/>
            <person name="Manson A."/>
            <person name="Gilmore M."/>
            <person name="Schwartman J."/>
            <person name="Shea T."/>
            <person name="Abouelleil A."/>
            <person name="Cao P."/>
            <person name="Chapman S."/>
            <person name="Cusick C."/>
            <person name="Young S."/>
            <person name="Neafsey D."/>
            <person name="Nusbaum C."/>
            <person name="Birren B."/>
        </authorList>
    </citation>
    <scope>NUCLEOTIDE SEQUENCE</scope>
    <source>
        <strain evidence="16">9E7_DIV0242</strain>
    </source>
</reference>